<reference evidence="2" key="1">
    <citation type="submission" date="2023-04" db="EMBL/GenBank/DDBJ databases">
        <title>Colletotrichum limetticola genome sequence.</title>
        <authorList>
            <person name="Baroncelli R."/>
        </authorList>
    </citation>
    <scope>NUCLEOTIDE SEQUENCE</scope>
    <source>
        <strain evidence="2">KLA-Anderson</strain>
    </source>
</reference>
<dbReference type="Proteomes" id="UP001169217">
    <property type="component" value="Unassembled WGS sequence"/>
</dbReference>
<dbReference type="EMBL" id="JARUPT010000504">
    <property type="protein sequence ID" value="KAK0370749.1"/>
    <property type="molecule type" value="Genomic_DNA"/>
</dbReference>
<proteinExistence type="predicted"/>
<evidence type="ECO:0000256" key="1">
    <source>
        <dbReference type="SAM" id="MobiDB-lite"/>
    </source>
</evidence>
<organism evidence="2 3">
    <name type="scientific">Colletotrichum limetticola</name>
    <dbReference type="NCBI Taxonomy" id="1209924"/>
    <lineage>
        <taxon>Eukaryota</taxon>
        <taxon>Fungi</taxon>
        <taxon>Dikarya</taxon>
        <taxon>Ascomycota</taxon>
        <taxon>Pezizomycotina</taxon>
        <taxon>Sordariomycetes</taxon>
        <taxon>Hypocreomycetidae</taxon>
        <taxon>Glomerellales</taxon>
        <taxon>Glomerellaceae</taxon>
        <taxon>Colletotrichum</taxon>
        <taxon>Colletotrichum acutatum species complex</taxon>
    </lineage>
</organism>
<name>A0ABQ9PFB5_9PEZI</name>
<feature type="region of interest" description="Disordered" evidence="1">
    <location>
        <begin position="41"/>
        <end position="76"/>
    </location>
</feature>
<protein>
    <submittedName>
        <fullName evidence="2">Uncharacterized protein</fullName>
    </submittedName>
</protein>
<gene>
    <name evidence="2" type="ORF">CLIM01_11907</name>
</gene>
<comment type="caution">
    <text evidence="2">The sequence shown here is derived from an EMBL/GenBank/DDBJ whole genome shotgun (WGS) entry which is preliminary data.</text>
</comment>
<keyword evidence="3" id="KW-1185">Reference proteome</keyword>
<evidence type="ECO:0000313" key="2">
    <source>
        <dbReference type="EMBL" id="KAK0370749.1"/>
    </source>
</evidence>
<evidence type="ECO:0000313" key="3">
    <source>
        <dbReference type="Proteomes" id="UP001169217"/>
    </source>
</evidence>
<accession>A0ABQ9PFB5</accession>
<sequence>MKTTSAAALALILGLTQILARPVNDPSIDVRDANINSSHVAIESRPLEPDRQALNPFLGEDMNSIRNDNPDPKTKI</sequence>